<protein>
    <submittedName>
        <fullName evidence="2">Alkaline phosphatase D family protein</fullName>
        <ecNumber evidence="2">3.1.3.1</ecNumber>
    </submittedName>
</protein>
<dbReference type="GO" id="GO:0004035">
    <property type="term" value="F:alkaline phosphatase activity"/>
    <property type="evidence" value="ECO:0007669"/>
    <property type="project" value="UniProtKB-EC"/>
</dbReference>
<dbReference type="InterPro" id="IPR029052">
    <property type="entry name" value="Metallo-depent_PP-like"/>
</dbReference>
<keyword evidence="2" id="KW-0378">Hydrolase</keyword>
<dbReference type="InterPro" id="IPR018946">
    <property type="entry name" value="PhoD-like_MPP"/>
</dbReference>
<dbReference type="RefSeq" id="WP_342158131.1">
    <property type="nucleotide sequence ID" value="NZ_JBCDNA010000001.1"/>
</dbReference>
<evidence type="ECO:0000259" key="1">
    <source>
        <dbReference type="Pfam" id="PF09423"/>
    </source>
</evidence>
<evidence type="ECO:0000313" key="3">
    <source>
        <dbReference type="Proteomes" id="UP001474120"/>
    </source>
</evidence>
<reference evidence="2 3" key="1">
    <citation type="submission" date="2024-04" db="EMBL/GenBank/DDBJ databases">
        <title>whole genome sequencing of Lutimonas vermicola strain IMCC1616.</title>
        <authorList>
            <person name="Bae S.S."/>
        </authorList>
    </citation>
    <scope>NUCLEOTIDE SEQUENCE [LARGE SCALE GENOMIC DNA]</scope>
    <source>
        <strain evidence="2 3">IMCC1616</strain>
    </source>
</reference>
<dbReference type="EC" id="3.1.3.1" evidence="2"/>
<dbReference type="Proteomes" id="UP001474120">
    <property type="component" value="Unassembled WGS sequence"/>
</dbReference>
<dbReference type="SUPFAM" id="SSF56300">
    <property type="entry name" value="Metallo-dependent phosphatases"/>
    <property type="match status" value="1"/>
</dbReference>
<dbReference type="PANTHER" id="PTHR33987">
    <property type="entry name" value="CALCINEURIN-LIKE METALLO-PHOSPHOESTERASE SUPERFAMILY PROTEIN"/>
    <property type="match status" value="1"/>
</dbReference>
<name>A0ABU9KWJ5_9FLAO</name>
<evidence type="ECO:0000313" key="2">
    <source>
        <dbReference type="EMBL" id="MEL4454561.1"/>
    </source>
</evidence>
<accession>A0ABU9KWJ5</accession>
<dbReference type="PROSITE" id="PS51257">
    <property type="entry name" value="PROKAR_LIPOPROTEIN"/>
    <property type="match status" value="1"/>
</dbReference>
<keyword evidence="3" id="KW-1185">Reference proteome</keyword>
<dbReference type="InterPro" id="IPR038607">
    <property type="entry name" value="PhoD-like_sf"/>
</dbReference>
<dbReference type="Gene3D" id="3.60.21.70">
    <property type="entry name" value="PhoD-like phosphatase"/>
    <property type="match status" value="1"/>
</dbReference>
<dbReference type="PANTHER" id="PTHR33987:SF1">
    <property type="entry name" value="CALCINEURIN-LIKE METALLO-PHOSPHOESTERASE SUPERFAMILY PROTEIN"/>
    <property type="match status" value="1"/>
</dbReference>
<feature type="domain" description="PhoD-like phosphatase metallophosphatase" evidence="1">
    <location>
        <begin position="28"/>
        <end position="276"/>
    </location>
</feature>
<gene>
    <name evidence="2" type="ORF">AABB81_01540</name>
</gene>
<proteinExistence type="predicted"/>
<sequence length="333" mass="38324">MKIFLLQLLFLTTVLCSCTKKETFVISFASCNNQNIPNKLWSPILSHDPDLFIWGGDIIYSDTENMALMRENYKRMKDDLAYLNFRKKIPVIGTWDDHDYGLNDGGANYLKKDSSQQLFLDFFDVEPDHPRRNQKGIYELYTYVKGGASVNIIVLDTRYFRSDLTKDPTGEKRYIPTHNQDATMLGAPQWKWLEDILTTSDAQFNIIVSSIQFLSHEHGFESWGNMPGEVEKMKKLIVKSKARGIIFLSGDRHIAEISKIDIQGLDYPLVDFTSSGMTHSYDTFSGEPNTYRIGDVVAEKNFGLLTIDVKENTVKMEIRGEDNFLFKELLQKY</sequence>
<dbReference type="CDD" id="cd07389">
    <property type="entry name" value="MPP_PhoD"/>
    <property type="match status" value="1"/>
</dbReference>
<dbReference type="Pfam" id="PF09423">
    <property type="entry name" value="PhoD"/>
    <property type="match status" value="1"/>
</dbReference>
<dbReference type="EMBL" id="JBCDNA010000001">
    <property type="protein sequence ID" value="MEL4454561.1"/>
    <property type="molecule type" value="Genomic_DNA"/>
</dbReference>
<comment type="caution">
    <text evidence="2">The sequence shown here is derived from an EMBL/GenBank/DDBJ whole genome shotgun (WGS) entry which is preliminary data.</text>
</comment>
<organism evidence="2 3">
    <name type="scientific">Lutimonas vermicola</name>
    <dbReference type="NCBI Taxonomy" id="414288"/>
    <lineage>
        <taxon>Bacteria</taxon>
        <taxon>Pseudomonadati</taxon>
        <taxon>Bacteroidota</taxon>
        <taxon>Flavobacteriia</taxon>
        <taxon>Flavobacteriales</taxon>
        <taxon>Flavobacteriaceae</taxon>
        <taxon>Lutimonas</taxon>
    </lineage>
</organism>